<keyword evidence="3" id="KW-0175">Coiled coil</keyword>
<dbReference type="Pfam" id="PF03938">
    <property type="entry name" value="OmpH"/>
    <property type="match status" value="1"/>
</dbReference>
<dbReference type="PANTHER" id="PTHR35089">
    <property type="entry name" value="CHAPERONE PROTEIN SKP"/>
    <property type="match status" value="1"/>
</dbReference>
<feature type="coiled-coil region" evidence="3">
    <location>
        <begin position="42"/>
        <end position="77"/>
    </location>
</feature>
<proteinExistence type="inferred from homology"/>
<dbReference type="SMART" id="SM00935">
    <property type="entry name" value="OmpH"/>
    <property type="match status" value="1"/>
</dbReference>
<dbReference type="STRING" id="1544798.LH29_00270"/>
<comment type="similarity">
    <text evidence="1">Belongs to the Skp family.</text>
</comment>
<organism evidence="5 6">
    <name type="scientific">Draconibacterium sediminis</name>
    <dbReference type="NCBI Taxonomy" id="1544798"/>
    <lineage>
        <taxon>Bacteria</taxon>
        <taxon>Pseudomonadati</taxon>
        <taxon>Bacteroidota</taxon>
        <taxon>Bacteroidia</taxon>
        <taxon>Marinilabiliales</taxon>
        <taxon>Prolixibacteraceae</taxon>
        <taxon>Draconibacterium</taxon>
    </lineage>
</organism>
<keyword evidence="2 4" id="KW-0732">Signal</keyword>
<dbReference type="AlphaFoldDB" id="A0A0D8JBA7"/>
<feature type="signal peptide" evidence="4">
    <location>
        <begin position="1"/>
        <end position="21"/>
    </location>
</feature>
<dbReference type="RefSeq" id="WP_045025566.1">
    <property type="nucleotide sequence ID" value="NZ_JRHC01000001.1"/>
</dbReference>
<dbReference type="Proteomes" id="UP000032544">
    <property type="component" value="Unassembled WGS sequence"/>
</dbReference>
<gene>
    <name evidence="5" type="ORF">LH29_00270</name>
</gene>
<dbReference type="GO" id="GO:0050821">
    <property type="term" value="P:protein stabilization"/>
    <property type="evidence" value="ECO:0007669"/>
    <property type="project" value="TreeGrafter"/>
</dbReference>
<dbReference type="OrthoDB" id="1524711at2"/>
<comment type="caution">
    <text evidence="5">The sequence shown here is derived from an EMBL/GenBank/DDBJ whole genome shotgun (WGS) entry which is preliminary data.</text>
</comment>
<evidence type="ECO:0000313" key="5">
    <source>
        <dbReference type="EMBL" id="KJF44019.1"/>
    </source>
</evidence>
<evidence type="ECO:0008006" key="7">
    <source>
        <dbReference type="Google" id="ProtNLM"/>
    </source>
</evidence>
<dbReference type="GO" id="GO:0051082">
    <property type="term" value="F:unfolded protein binding"/>
    <property type="evidence" value="ECO:0007669"/>
    <property type="project" value="InterPro"/>
</dbReference>
<keyword evidence="6" id="KW-1185">Reference proteome</keyword>
<reference evidence="5 6" key="1">
    <citation type="submission" date="2014-09" db="EMBL/GenBank/DDBJ databases">
        <title>Draft Genome Sequence of Draconibacterium sp. JN14CK-3.</title>
        <authorList>
            <person name="Dong C."/>
            <person name="Lai Q."/>
            <person name="Shao Z."/>
        </authorList>
    </citation>
    <scope>NUCLEOTIDE SEQUENCE [LARGE SCALE GENOMIC DNA]</scope>
    <source>
        <strain evidence="5 6">JN14CK-3</strain>
    </source>
</reference>
<dbReference type="SUPFAM" id="SSF111384">
    <property type="entry name" value="OmpH-like"/>
    <property type="match status" value="1"/>
</dbReference>
<protein>
    <recommendedName>
        <fullName evidence="7">Molecular chaperone Skp</fullName>
    </recommendedName>
</protein>
<dbReference type="InterPro" id="IPR024930">
    <property type="entry name" value="Skp_dom_sf"/>
</dbReference>
<evidence type="ECO:0000256" key="4">
    <source>
        <dbReference type="SAM" id="SignalP"/>
    </source>
</evidence>
<dbReference type="InterPro" id="IPR005632">
    <property type="entry name" value="Chaperone_Skp"/>
</dbReference>
<sequence length="171" mass="19411">MKIKFLLTAVVILCVATLTNAQNPLKIGHVNIQELVQKHPMLDSLQTVIEKESKDMQEIYEEMIAEHEAAIEKFEAESATYSDFVKQTRQNEILEQSQKIQTYNQTAQQQLQNRNMELIQPIYKQINQEISNIAGAQNFTYVLDVSAGNVAYISPESEDLTPLVLKAIKGE</sequence>
<dbReference type="PANTHER" id="PTHR35089:SF1">
    <property type="entry name" value="CHAPERONE PROTEIN SKP"/>
    <property type="match status" value="1"/>
</dbReference>
<evidence type="ECO:0000256" key="3">
    <source>
        <dbReference type="SAM" id="Coils"/>
    </source>
</evidence>
<dbReference type="GO" id="GO:0005829">
    <property type="term" value="C:cytosol"/>
    <property type="evidence" value="ECO:0007669"/>
    <property type="project" value="TreeGrafter"/>
</dbReference>
<evidence type="ECO:0000256" key="2">
    <source>
        <dbReference type="ARBA" id="ARBA00022729"/>
    </source>
</evidence>
<dbReference type="Gene3D" id="3.30.910.20">
    <property type="entry name" value="Skp domain"/>
    <property type="match status" value="1"/>
</dbReference>
<evidence type="ECO:0000313" key="6">
    <source>
        <dbReference type="Proteomes" id="UP000032544"/>
    </source>
</evidence>
<accession>A0A0D8JBA7</accession>
<name>A0A0D8JBA7_9BACT</name>
<dbReference type="EMBL" id="JRHC01000001">
    <property type="protein sequence ID" value="KJF44019.1"/>
    <property type="molecule type" value="Genomic_DNA"/>
</dbReference>
<feature type="chain" id="PRO_5002330877" description="Molecular chaperone Skp" evidence="4">
    <location>
        <begin position="22"/>
        <end position="171"/>
    </location>
</feature>
<evidence type="ECO:0000256" key="1">
    <source>
        <dbReference type="ARBA" id="ARBA00009091"/>
    </source>
</evidence>